<dbReference type="AlphaFoldDB" id="A0A8S9TUF0"/>
<sequence>MIAAEDNQVETVKEILDAGRGTCVARFDAYIGAAAISIAPYHRLEMAALLASSCSAFNIGSALVKAVESQQLEMARIFAAKANQDMVGRAIVNAASTRELLAAELLMRSCNPELFPDILVRSVKNGIVGLIKLLVNKVDTQALDSALRLASDMEI</sequence>
<evidence type="ECO:0000313" key="2">
    <source>
        <dbReference type="Proteomes" id="UP000704712"/>
    </source>
</evidence>
<dbReference type="EMBL" id="JAACNO010002706">
    <property type="protein sequence ID" value="KAF4131613.1"/>
    <property type="molecule type" value="Genomic_DNA"/>
</dbReference>
<organism evidence="1 2">
    <name type="scientific">Phytophthora infestans</name>
    <name type="common">Potato late blight agent</name>
    <name type="synonym">Botrytis infestans</name>
    <dbReference type="NCBI Taxonomy" id="4787"/>
    <lineage>
        <taxon>Eukaryota</taxon>
        <taxon>Sar</taxon>
        <taxon>Stramenopiles</taxon>
        <taxon>Oomycota</taxon>
        <taxon>Peronosporomycetes</taxon>
        <taxon>Peronosporales</taxon>
        <taxon>Peronosporaceae</taxon>
        <taxon>Phytophthora</taxon>
    </lineage>
</organism>
<protein>
    <submittedName>
        <fullName evidence="1">Uncharacterized protein</fullName>
    </submittedName>
</protein>
<proteinExistence type="predicted"/>
<accession>A0A8S9TUF0</accession>
<gene>
    <name evidence="1" type="ORF">GN958_ATG19171</name>
</gene>
<comment type="caution">
    <text evidence="1">The sequence shown here is derived from an EMBL/GenBank/DDBJ whole genome shotgun (WGS) entry which is preliminary data.</text>
</comment>
<name>A0A8S9TUF0_PHYIN</name>
<dbReference type="Proteomes" id="UP000704712">
    <property type="component" value="Unassembled WGS sequence"/>
</dbReference>
<reference evidence="1" key="1">
    <citation type="submission" date="2020-03" db="EMBL/GenBank/DDBJ databases">
        <title>Hybrid Assembly of Korean Phytophthora infestans isolates.</title>
        <authorList>
            <person name="Prokchorchik M."/>
            <person name="Lee Y."/>
            <person name="Seo J."/>
            <person name="Cho J.-H."/>
            <person name="Park Y.-E."/>
            <person name="Jang D.-C."/>
            <person name="Im J.-S."/>
            <person name="Choi J.-G."/>
            <person name="Park H.-J."/>
            <person name="Lee G.-B."/>
            <person name="Lee Y.-G."/>
            <person name="Hong S.-Y."/>
            <person name="Cho K."/>
            <person name="Sohn K.H."/>
        </authorList>
    </citation>
    <scope>NUCLEOTIDE SEQUENCE</scope>
    <source>
        <strain evidence="1">KR_2_A2</strain>
    </source>
</reference>
<evidence type="ECO:0000313" key="1">
    <source>
        <dbReference type="EMBL" id="KAF4131613.1"/>
    </source>
</evidence>